<gene>
    <name evidence="2" type="ORF">BaRGS_00036935</name>
</gene>
<proteinExistence type="predicted"/>
<comment type="caution">
    <text evidence="2">The sequence shown here is derived from an EMBL/GenBank/DDBJ whole genome shotgun (WGS) entry which is preliminary data.</text>
</comment>
<dbReference type="Proteomes" id="UP001519460">
    <property type="component" value="Unassembled WGS sequence"/>
</dbReference>
<sequence length="81" mass="8766">MTSTKLPTTHRNSSSLKRGGENRTSCLVSIATGNRPHAAGVAEQPDVADMSRRLPITAGRCRKVPTAHEVDRNDQSYGYGQ</sequence>
<evidence type="ECO:0000313" key="2">
    <source>
        <dbReference type="EMBL" id="KAK7467829.1"/>
    </source>
</evidence>
<evidence type="ECO:0000256" key="1">
    <source>
        <dbReference type="SAM" id="MobiDB-lite"/>
    </source>
</evidence>
<organism evidence="2 3">
    <name type="scientific">Batillaria attramentaria</name>
    <dbReference type="NCBI Taxonomy" id="370345"/>
    <lineage>
        <taxon>Eukaryota</taxon>
        <taxon>Metazoa</taxon>
        <taxon>Spiralia</taxon>
        <taxon>Lophotrochozoa</taxon>
        <taxon>Mollusca</taxon>
        <taxon>Gastropoda</taxon>
        <taxon>Caenogastropoda</taxon>
        <taxon>Sorbeoconcha</taxon>
        <taxon>Cerithioidea</taxon>
        <taxon>Batillariidae</taxon>
        <taxon>Batillaria</taxon>
    </lineage>
</organism>
<dbReference type="EMBL" id="JACVVK020000537">
    <property type="protein sequence ID" value="KAK7467829.1"/>
    <property type="molecule type" value="Genomic_DNA"/>
</dbReference>
<reference evidence="2 3" key="1">
    <citation type="journal article" date="2023" name="Sci. Data">
        <title>Genome assembly of the Korean intertidal mud-creeper Batillaria attramentaria.</title>
        <authorList>
            <person name="Patra A.K."/>
            <person name="Ho P.T."/>
            <person name="Jun S."/>
            <person name="Lee S.J."/>
            <person name="Kim Y."/>
            <person name="Won Y.J."/>
        </authorList>
    </citation>
    <scope>NUCLEOTIDE SEQUENCE [LARGE SCALE GENOMIC DNA]</scope>
    <source>
        <strain evidence="2">Wonlab-2016</strain>
    </source>
</reference>
<accession>A0ABD0JAC1</accession>
<protein>
    <submittedName>
        <fullName evidence="2">Uncharacterized protein</fullName>
    </submittedName>
</protein>
<dbReference type="AlphaFoldDB" id="A0ABD0JAC1"/>
<name>A0ABD0JAC1_9CAEN</name>
<evidence type="ECO:0000313" key="3">
    <source>
        <dbReference type="Proteomes" id="UP001519460"/>
    </source>
</evidence>
<feature type="region of interest" description="Disordered" evidence="1">
    <location>
        <begin position="1"/>
        <end position="23"/>
    </location>
</feature>
<keyword evidence="3" id="KW-1185">Reference proteome</keyword>